<dbReference type="KEGG" id="aalg:AREALGSMS7_02182"/>
<reference evidence="2 3" key="1">
    <citation type="submission" date="2017-07" db="EMBL/GenBank/DDBJ databases">
        <title>Genome Sequence of Arenibacter algicola Strain SMS7 Isolated from a culture of the Diatom Skeletonema marinoi.</title>
        <authorList>
            <person name="Topel M."/>
            <person name="Pinder M.I.M."/>
            <person name="Johansson O.N."/>
            <person name="Kourtchenko O."/>
            <person name="Godhe A."/>
            <person name="Clarke A.K."/>
        </authorList>
    </citation>
    <scope>NUCLEOTIDE SEQUENCE [LARGE SCALE GENOMIC DNA]</scope>
    <source>
        <strain evidence="2 3">SMS7</strain>
    </source>
</reference>
<feature type="transmembrane region" description="Helical" evidence="1">
    <location>
        <begin position="6"/>
        <end position="32"/>
    </location>
</feature>
<keyword evidence="1" id="KW-0812">Transmembrane</keyword>
<evidence type="ECO:0000313" key="2">
    <source>
        <dbReference type="EMBL" id="ASO05638.1"/>
    </source>
</evidence>
<name>A0A221UWU7_9FLAO</name>
<dbReference type="Proteomes" id="UP000204551">
    <property type="component" value="Chromosome"/>
</dbReference>
<accession>A0A221UWU7</accession>
<evidence type="ECO:0000256" key="1">
    <source>
        <dbReference type="SAM" id="Phobius"/>
    </source>
</evidence>
<keyword evidence="1" id="KW-0472">Membrane</keyword>
<sequence length="50" mass="5695">MGNYPFFVWYFVVVTAFGSLARITPISIYFLVLRAAIPGPRLPKIVIYES</sequence>
<evidence type="ECO:0000313" key="3">
    <source>
        <dbReference type="Proteomes" id="UP000204551"/>
    </source>
</evidence>
<organism evidence="2 3">
    <name type="scientific">Arenibacter algicola</name>
    <dbReference type="NCBI Taxonomy" id="616991"/>
    <lineage>
        <taxon>Bacteria</taxon>
        <taxon>Pseudomonadati</taxon>
        <taxon>Bacteroidota</taxon>
        <taxon>Flavobacteriia</taxon>
        <taxon>Flavobacteriales</taxon>
        <taxon>Flavobacteriaceae</taxon>
        <taxon>Arenibacter</taxon>
    </lineage>
</organism>
<keyword evidence="1" id="KW-1133">Transmembrane helix</keyword>
<dbReference type="EMBL" id="CP022515">
    <property type="protein sequence ID" value="ASO05638.1"/>
    <property type="molecule type" value="Genomic_DNA"/>
</dbReference>
<dbReference type="AlphaFoldDB" id="A0A221UWU7"/>
<protein>
    <submittedName>
        <fullName evidence="2">Uncharacterized protein</fullName>
    </submittedName>
</protein>
<proteinExistence type="predicted"/>
<gene>
    <name evidence="2" type="ORF">AREALGSMS7_02182</name>
</gene>